<keyword evidence="1" id="KW-1185">Reference proteome</keyword>
<reference evidence="2" key="1">
    <citation type="submission" date="2022-11" db="UniProtKB">
        <authorList>
            <consortium name="WormBaseParasite"/>
        </authorList>
    </citation>
    <scope>IDENTIFICATION</scope>
</reference>
<dbReference type="AlphaFoldDB" id="A0A914MQA6"/>
<evidence type="ECO:0000313" key="2">
    <source>
        <dbReference type="WBParaSite" id="Minc3s01919g27194"/>
    </source>
</evidence>
<name>A0A914MQA6_MELIC</name>
<evidence type="ECO:0000313" key="1">
    <source>
        <dbReference type="Proteomes" id="UP000887563"/>
    </source>
</evidence>
<dbReference type="WBParaSite" id="Minc3s01919g27194">
    <property type="protein sequence ID" value="Minc3s01919g27194"/>
    <property type="gene ID" value="Minc3s01919g27194"/>
</dbReference>
<organism evidence="1 2">
    <name type="scientific">Meloidogyne incognita</name>
    <name type="common">Southern root-knot nematode worm</name>
    <name type="synonym">Oxyuris incognita</name>
    <dbReference type="NCBI Taxonomy" id="6306"/>
    <lineage>
        <taxon>Eukaryota</taxon>
        <taxon>Metazoa</taxon>
        <taxon>Ecdysozoa</taxon>
        <taxon>Nematoda</taxon>
        <taxon>Chromadorea</taxon>
        <taxon>Rhabditida</taxon>
        <taxon>Tylenchina</taxon>
        <taxon>Tylenchomorpha</taxon>
        <taxon>Tylenchoidea</taxon>
        <taxon>Meloidogynidae</taxon>
        <taxon>Meloidogyninae</taxon>
        <taxon>Meloidogyne</taxon>
        <taxon>Meloidogyne incognita group</taxon>
    </lineage>
</organism>
<protein>
    <submittedName>
        <fullName evidence="2">Uncharacterized protein</fullName>
    </submittedName>
</protein>
<sequence>MAEIFVRDLVFVWNIALIQPDLKTQKSECRLTKEHNLEWTVKLAPGEQRELVVKWTAEYPAQEVKYSSQKFLVGNNRKF</sequence>
<accession>A0A914MQA6</accession>
<dbReference type="Proteomes" id="UP000887563">
    <property type="component" value="Unplaced"/>
</dbReference>
<proteinExistence type="predicted"/>